<keyword evidence="3" id="KW-1185">Reference proteome</keyword>
<accession>A0AAV3U4L2</accession>
<dbReference type="Proteomes" id="UP001409585">
    <property type="component" value="Unassembled WGS sequence"/>
</dbReference>
<keyword evidence="1" id="KW-0812">Transmembrane</keyword>
<keyword evidence="1" id="KW-0472">Membrane</keyword>
<name>A0AAV3U4L2_9ALTE</name>
<gene>
    <name evidence="2" type="ORF">GCM10025791_29560</name>
</gene>
<dbReference type="AlphaFoldDB" id="A0AAV3U4L2"/>
<evidence type="ECO:0000313" key="2">
    <source>
        <dbReference type="EMBL" id="GAA4947831.1"/>
    </source>
</evidence>
<sequence>MKWNAEYEKAIRYTGHLATAGLTVAATLATGGVLTSIVVGIAAAVLKDEMQASVSYPRVARGWHYELTYQNEFLWSPHPWGRRCFTQGVIAIARDWEGAEKYRAVSKTTYNTDELPDGLARTIASARSRASESNYV</sequence>
<reference evidence="3" key="1">
    <citation type="journal article" date="2019" name="Int. J. Syst. Evol. Microbiol.">
        <title>The Global Catalogue of Microorganisms (GCM) 10K type strain sequencing project: providing services to taxonomists for standard genome sequencing and annotation.</title>
        <authorList>
            <consortium name="The Broad Institute Genomics Platform"/>
            <consortium name="The Broad Institute Genome Sequencing Center for Infectious Disease"/>
            <person name="Wu L."/>
            <person name="Ma J."/>
        </authorList>
    </citation>
    <scope>NUCLEOTIDE SEQUENCE [LARGE SCALE GENOMIC DNA]</scope>
    <source>
        <strain evidence="3">JCM 19134</strain>
    </source>
</reference>
<keyword evidence="1" id="KW-1133">Transmembrane helix</keyword>
<proteinExistence type="predicted"/>
<evidence type="ECO:0000313" key="3">
    <source>
        <dbReference type="Proteomes" id="UP001409585"/>
    </source>
</evidence>
<comment type="caution">
    <text evidence="2">The sequence shown here is derived from an EMBL/GenBank/DDBJ whole genome shotgun (WGS) entry which is preliminary data.</text>
</comment>
<feature type="transmembrane region" description="Helical" evidence="1">
    <location>
        <begin position="20"/>
        <end position="46"/>
    </location>
</feature>
<dbReference type="EMBL" id="BAABLX010000027">
    <property type="protein sequence ID" value="GAA4947831.1"/>
    <property type="molecule type" value="Genomic_DNA"/>
</dbReference>
<evidence type="ECO:0000256" key="1">
    <source>
        <dbReference type="SAM" id="Phobius"/>
    </source>
</evidence>
<organism evidence="2 3">
    <name type="scientific">Halioxenophilus aromaticivorans</name>
    <dbReference type="NCBI Taxonomy" id="1306992"/>
    <lineage>
        <taxon>Bacteria</taxon>
        <taxon>Pseudomonadati</taxon>
        <taxon>Pseudomonadota</taxon>
        <taxon>Gammaproteobacteria</taxon>
        <taxon>Alteromonadales</taxon>
        <taxon>Alteromonadaceae</taxon>
        <taxon>Halioxenophilus</taxon>
    </lineage>
</organism>
<protein>
    <submittedName>
        <fullName evidence="2">Uncharacterized protein</fullName>
    </submittedName>
</protein>